<dbReference type="GO" id="GO:0004553">
    <property type="term" value="F:hydrolase activity, hydrolyzing O-glycosyl compounds"/>
    <property type="evidence" value="ECO:0007669"/>
    <property type="project" value="InterPro"/>
</dbReference>
<evidence type="ECO:0000256" key="2">
    <source>
        <dbReference type="ARBA" id="ARBA00022475"/>
    </source>
</evidence>
<evidence type="ECO:0000259" key="4">
    <source>
        <dbReference type="PROSITE" id="PS51762"/>
    </source>
</evidence>
<keyword evidence="2" id="KW-0472">Membrane</keyword>
<feature type="chain" id="PRO_5017750239" description="GH16 domain-containing protein" evidence="3">
    <location>
        <begin position="22"/>
        <end position="279"/>
    </location>
</feature>
<evidence type="ECO:0000313" key="5">
    <source>
        <dbReference type="EMBL" id="RDW70896.1"/>
    </source>
</evidence>
<keyword evidence="3" id="KW-0732">Signal</keyword>
<dbReference type="SUPFAM" id="SSF49899">
    <property type="entry name" value="Concanavalin A-like lectins/glucanases"/>
    <property type="match status" value="1"/>
</dbReference>
<organism evidence="5 6">
    <name type="scientific">Aspergillus mulundensis</name>
    <dbReference type="NCBI Taxonomy" id="1810919"/>
    <lineage>
        <taxon>Eukaryota</taxon>
        <taxon>Fungi</taxon>
        <taxon>Dikarya</taxon>
        <taxon>Ascomycota</taxon>
        <taxon>Pezizomycotina</taxon>
        <taxon>Eurotiomycetes</taxon>
        <taxon>Eurotiomycetidae</taxon>
        <taxon>Eurotiales</taxon>
        <taxon>Aspergillaceae</taxon>
        <taxon>Aspergillus</taxon>
        <taxon>Aspergillus subgen. Nidulantes</taxon>
    </lineage>
</organism>
<dbReference type="PANTHER" id="PTHR38121">
    <property type="entry name" value="GH16 DOMAIN-CONTAINING PROTEIN"/>
    <property type="match status" value="1"/>
</dbReference>
<dbReference type="RefSeq" id="XP_026601427.1">
    <property type="nucleotide sequence ID" value="XM_026750423.1"/>
</dbReference>
<dbReference type="InterPro" id="IPR013320">
    <property type="entry name" value="ConA-like_dom_sf"/>
</dbReference>
<dbReference type="GO" id="GO:0005975">
    <property type="term" value="P:carbohydrate metabolic process"/>
    <property type="evidence" value="ECO:0007669"/>
    <property type="project" value="InterPro"/>
</dbReference>
<name>A0A3D8RAA1_9EURO</name>
<feature type="signal peptide" evidence="3">
    <location>
        <begin position="1"/>
        <end position="21"/>
    </location>
</feature>
<dbReference type="Gene3D" id="2.60.120.200">
    <property type="match status" value="1"/>
</dbReference>
<accession>A0A3D8RAA1</accession>
<reference evidence="5 6" key="1">
    <citation type="journal article" date="2018" name="IMA Fungus">
        <title>IMA Genome-F 9: Draft genome sequence of Annulohypoxylon stygium, Aspergillus mulundensis, Berkeleyomyces basicola (syn. Thielaviopsis basicola), Ceratocystis smalleyi, two Cercospora beticola strains, Coleophoma cylindrospora, Fusarium fracticaudum, Phialophora cf. hyalina, and Morchella septimelata.</title>
        <authorList>
            <person name="Wingfield B.D."/>
            <person name="Bills G.F."/>
            <person name="Dong Y."/>
            <person name="Huang W."/>
            <person name="Nel W.J."/>
            <person name="Swalarsk-Parry B.S."/>
            <person name="Vaghefi N."/>
            <person name="Wilken P.M."/>
            <person name="An Z."/>
            <person name="de Beer Z.W."/>
            <person name="De Vos L."/>
            <person name="Chen L."/>
            <person name="Duong T.A."/>
            <person name="Gao Y."/>
            <person name="Hammerbacher A."/>
            <person name="Kikkert J.R."/>
            <person name="Li Y."/>
            <person name="Li H."/>
            <person name="Li K."/>
            <person name="Li Q."/>
            <person name="Liu X."/>
            <person name="Ma X."/>
            <person name="Naidoo K."/>
            <person name="Pethybridge S.J."/>
            <person name="Sun J."/>
            <person name="Steenkamp E.T."/>
            <person name="van der Nest M.A."/>
            <person name="van Wyk S."/>
            <person name="Wingfield M.J."/>
            <person name="Xiong C."/>
            <person name="Yue Q."/>
            <person name="Zhang X."/>
        </authorList>
    </citation>
    <scope>NUCLEOTIDE SEQUENCE [LARGE SCALE GENOMIC DNA]</scope>
    <source>
        <strain evidence="5 6">DSM 5745</strain>
    </source>
</reference>
<feature type="domain" description="GH16" evidence="4">
    <location>
        <begin position="31"/>
        <end position="279"/>
    </location>
</feature>
<evidence type="ECO:0000256" key="3">
    <source>
        <dbReference type="SAM" id="SignalP"/>
    </source>
</evidence>
<keyword evidence="2" id="KW-1003">Cell membrane</keyword>
<dbReference type="InterPro" id="IPR000757">
    <property type="entry name" value="Beta-glucanase-like"/>
</dbReference>
<dbReference type="CDD" id="cd00413">
    <property type="entry name" value="Glyco_hydrolase_16"/>
    <property type="match status" value="1"/>
</dbReference>
<dbReference type="Pfam" id="PF00722">
    <property type="entry name" value="Glyco_hydro_16"/>
    <property type="match status" value="1"/>
</dbReference>
<evidence type="ECO:0000313" key="6">
    <source>
        <dbReference type="Proteomes" id="UP000256690"/>
    </source>
</evidence>
<dbReference type="PANTHER" id="PTHR38121:SF4">
    <property type="entry name" value="GH16 DOMAIN-CONTAINING PROTEIN-RELATED"/>
    <property type="match status" value="1"/>
</dbReference>
<protein>
    <recommendedName>
        <fullName evidence="4">GH16 domain-containing protein</fullName>
    </recommendedName>
</protein>
<comment type="subcellular location">
    <subcellularLocation>
        <location evidence="1">Cell membrane</location>
        <topology evidence="1">Lipid-anchor</topology>
        <topology evidence="1">GPI-anchor</topology>
    </subcellularLocation>
</comment>
<dbReference type="EMBL" id="PVWQ01000010">
    <property type="protein sequence ID" value="RDW70896.1"/>
    <property type="molecule type" value="Genomic_DNA"/>
</dbReference>
<dbReference type="GeneID" id="38118777"/>
<gene>
    <name evidence="5" type="ORF">DSM5745_08407</name>
</gene>
<comment type="caution">
    <text evidence="5">The sequence shown here is derived from an EMBL/GenBank/DDBJ whole genome shotgun (WGS) entry which is preliminary data.</text>
</comment>
<proteinExistence type="predicted"/>
<keyword evidence="6" id="KW-1185">Reference proteome</keyword>
<dbReference type="Proteomes" id="UP000256690">
    <property type="component" value="Unassembled WGS sequence"/>
</dbReference>
<dbReference type="OrthoDB" id="4388755at2759"/>
<dbReference type="PROSITE" id="PS51762">
    <property type="entry name" value="GH16_2"/>
    <property type="match status" value="1"/>
</dbReference>
<dbReference type="AlphaFoldDB" id="A0A3D8RAA1"/>
<evidence type="ECO:0000256" key="1">
    <source>
        <dbReference type="ARBA" id="ARBA00004609"/>
    </source>
</evidence>
<dbReference type="STRING" id="1810919.A0A3D8RAA1"/>
<sequence length="279" mass="30897">MISFMKASVLLAFAAATPASSQYVYNYYMFHDFRNLDAPTTEPARINNDAESSAATVQEGYLTDALFTNDWGIETWGSPAGPNAPYRKQYSNGNVYIQRDPSSGLSHLTLRATRNTDFISSGEIDTKLSNILHASINVRFRVRGDPGACAGVFTYFNNENESDIEVLTQDPKTTIRYTNQPGLDADGNEIPGASVAATMLDGASWDEWHTHRLDWTPDLSSWYLDGQLAHTKTYGIPREPSTVILNMWGDGGPLWTGDMAVGAAAYMEIEYIEIYYNLA</sequence>
<dbReference type="GO" id="GO:0005886">
    <property type="term" value="C:plasma membrane"/>
    <property type="evidence" value="ECO:0007669"/>
    <property type="project" value="UniProtKB-SubCell"/>
</dbReference>